<keyword evidence="2" id="KW-1185">Reference proteome</keyword>
<gene>
    <name evidence="1" type="ORF">I7412_19700</name>
</gene>
<proteinExistence type="predicted"/>
<dbReference type="EMBL" id="JAEACQ010000227">
    <property type="protein sequence ID" value="MBL7629349.1"/>
    <property type="molecule type" value="Genomic_DNA"/>
</dbReference>
<dbReference type="Gene3D" id="3.40.50.10860">
    <property type="entry name" value="Leucine Dehydrogenase, chain A, domain 1"/>
    <property type="match status" value="1"/>
</dbReference>
<accession>A0A937RL65</accession>
<protein>
    <recommendedName>
        <fullName evidence="3">Shikimate dehydrogenase</fullName>
    </recommendedName>
</protein>
<dbReference type="InterPro" id="IPR036291">
    <property type="entry name" value="NAD(P)-bd_dom_sf"/>
</dbReference>
<evidence type="ECO:0000313" key="2">
    <source>
        <dbReference type="Proteomes" id="UP000604475"/>
    </source>
</evidence>
<dbReference type="AlphaFoldDB" id="A0A937RL65"/>
<name>A0A937RL65_9ACTN</name>
<dbReference type="SUPFAM" id="SSF51735">
    <property type="entry name" value="NAD(P)-binding Rossmann-fold domains"/>
    <property type="match status" value="1"/>
</dbReference>
<organism evidence="1 2">
    <name type="scientific">Frankia nepalensis</name>
    <dbReference type="NCBI Taxonomy" id="1836974"/>
    <lineage>
        <taxon>Bacteria</taxon>
        <taxon>Bacillati</taxon>
        <taxon>Actinomycetota</taxon>
        <taxon>Actinomycetes</taxon>
        <taxon>Frankiales</taxon>
        <taxon>Frankiaceae</taxon>
        <taxon>Frankia</taxon>
    </lineage>
</organism>
<sequence length="329" mass="32220">MIATVTAWTGLAPAPIWPKGGPAPKDDVVGAAVAAFLAAELAPLGVQPAGGARATAGGPAPTVAIGAIGTTARHAVGSPMLASAVTAAGLSLGAARPFADPDALVADPDWTLGVVLSPWKRDVAARLGQLSASAAATGVVDTVLRPPAGSSTGAAARTAPIGLNTNSWAAQAVLELLAAGRTPASVVLLGAGASARSVALAVRRVWPAAPLLVSARSATAAGELAALAGAEAAAPADLPDALGGQLPTIVINSTAWGETADSEAHPFPFPTEALLGPGSGFFDLNNRLSDLQARALAAGCTVNSGTLMQRATHAARAAAVRAILTQETP</sequence>
<comment type="caution">
    <text evidence="1">The sequence shown here is derived from an EMBL/GenBank/DDBJ whole genome shotgun (WGS) entry which is preliminary data.</text>
</comment>
<evidence type="ECO:0000313" key="1">
    <source>
        <dbReference type="EMBL" id="MBL7629349.1"/>
    </source>
</evidence>
<dbReference type="RefSeq" id="WP_203005236.1">
    <property type="nucleotide sequence ID" value="NZ_JADWYU010000131.1"/>
</dbReference>
<evidence type="ECO:0008006" key="3">
    <source>
        <dbReference type="Google" id="ProtNLM"/>
    </source>
</evidence>
<dbReference type="Gene3D" id="3.40.50.720">
    <property type="entry name" value="NAD(P)-binding Rossmann-like Domain"/>
    <property type="match status" value="1"/>
</dbReference>
<dbReference type="Proteomes" id="UP000604475">
    <property type="component" value="Unassembled WGS sequence"/>
</dbReference>
<reference evidence="1" key="1">
    <citation type="submission" date="2020-12" db="EMBL/GenBank/DDBJ databases">
        <title>Genomic characterization of non-nitrogen-fixing Frankia strains.</title>
        <authorList>
            <person name="Carlos-Shanley C."/>
            <person name="Guerra T."/>
            <person name="Hahn D."/>
        </authorList>
    </citation>
    <scope>NUCLEOTIDE SEQUENCE</scope>
    <source>
        <strain evidence="1">CN6</strain>
    </source>
</reference>